<dbReference type="Proteomes" id="UP000324222">
    <property type="component" value="Unassembled WGS sequence"/>
</dbReference>
<comment type="caution">
    <text evidence="1">The sequence shown here is derived from an EMBL/GenBank/DDBJ whole genome shotgun (WGS) entry which is preliminary data.</text>
</comment>
<sequence length="85" mass="9329">MTATAVVHCGARVGRGGGVFWRKDKEEGAKKRSWGGRGRVKALVVVVAYDSLAWVLRVSRCTRNARLYLTTARVLSIITPRATDV</sequence>
<accession>A0A5B7F6L7</accession>
<proteinExistence type="predicted"/>
<dbReference type="AlphaFoldDB" id="A0A5B7F6L7"/>
<organism evidence="1 2">
    <name type="scientific">Portunus trituberculatus</name>
    <name type="common">Swimming crab</name>
    <name type="synonym">Neptunus trituberculatus</name>
    <dbReference type="NCBI Taxonomy" id="210409"/>
    <lineage>
        <taxon>Eukaryota</taxon>
        <taxon>Metazoa</taxon>
        <taxon>Ecdysozoa</taxon>
        <taxon>Arthropoda</taxon>
        <taxon>Crustacea</taxon>
        <taxon>Multicrustacea</taxon>
        <taxon>Malacostraca</taxon>
        <taxon>Eumalacostraca</taxon>
        <taxon>Eucarida</taxon>
        <taxon>Decapoda</taxon>
        <taxon>Pleocyemata</taxon>
        <taxon>Brachyura</taxon>
        <taxon>Eubrachyura</taxon>
        <taxon>Portunoidea</taxon>
        <taxon>Portunidae</taxon>
        <taxon>Portuninae</taxon>
        <taxon>Portunus</taxon>
    </lineage>
</organism>
<reference evidence="1 2" key="1">
    <citation type="submission" date="2019-05" db="EMBL/GenBank/DDBJ databases">
        <title>Another draft genome of Portunus trituberculatus and its Hox gene families provides insights of decapod evolution.</title>
        <authorList>
            <person name="Jeong J.-H."/>
            <person name="Song I."/>
            <person name="Kim S."/>
            <person name="Choi T."/>
            <person name="Kim D."/>
            <person name="Ryu S."/>
            <person name="Kim W."/>
        </authorList>
    </citation>
    <scope>NUCLEOTIDE SEQUENCE [LARGE SCALE GENOMIC DNA]</scope>
    <source>
        <tissue evidence="1">Muscle</tissue>
    </source>
</reference>
<evidence type="ECO:0000313" key="1">
    <source>
        <dbReference type="EMBL" id="MPC41197.1"/>
    </source>
</evidence>
<gene>
    <name evidence="1" type="ORF">E2C01_034784</name>
</gene>
<protein>
    <submittedName>
        <fullName evidence="1">Uncharacterized protein</fullName>
    </submittedName>
</protein>
<dbReference type="EMBL" id="VSRR010004966">
    <property type="protein sequence ID" value="MPC41197.1"/>
    <property type="molecule type" value="Genomic_DNA"/>
</dbReference>
<keyword evidence="2" id="KW-1185">Reference proteome</keyword>
<name>A0A5B7F6L7_PORTR</name>
<evidence type="ECO:0000313" key="2">
    <source>
        <dbReference type="Proteomes" id="UP000324222"/>
    </source>
</evidence>